<accession>A0A837FB78</accession>
<evidence type="ECO:0000313" key="2">
    <source>
        <dbReference type="EMBL" id="KJM62351.1"/>
    </source>
</evidence>
<sequence>MKKIIIATAVAMTLSATAHADSTAVLKLKGVLTNNACTPTLSDGAVVDFGTKYINSLSATADNQLGYKDISLTINCSAATKVAWSITDDHADSMKKMTIDNATFAGDQAWSSTNQYGVGKTAGGVNIGAYSVGMNSNVTVDGNVKALGYSAIADDPMWLLANTGSQLVTHSDGSIQYSALNSSDRTLVPFMNAVFPLRVALAVQKTDTLAITDDTPIDGQATITLHYL</sequence>
<name>A0A837FB78_9ENTR</name>
<dbReference type="AlphaFoldDB" id="A0A837FB78"/>
<reference evidence="2 3" key="1">
    <citation type="submission" date="2015-03" db="EMBL/GenBank/DDBJ databases">
        <authorList>
            <person name="McCorrison J."/>
            <person name="Sanka R."/>
            <person name="Adams M."/>
            <person name="Brinkac L."/>
            <person name="Nierman W."/>
            <person name="Sutton G."/>
            <person name="Nelson K."/>
            <person name="Kiedrowski L."/>
            <person name="Guerrero D."/>
            <person name="Bonomo R."/>
        </authorList>
    </citation>
    <scope>NUCLEOTIDE SEQUENCE [LARGE SCALE GENOMIC DNA]</scope>
    <source>
        <strain evidence="2 3">39373</strain>
    </source>
</reference>
<organism evidence="2 3">
    <name type="scientific">Enterobacter hormaechei subsp. xiangfangensis</name>
    <dbReference type="NCBI Taxonomy" id="1296536"/>
    <lineage>
        <taxon>Bacteria</taxon>
        <taxon>Pseudomonadati</taxon>
        <taxon>Pseudomonadota</taxon>
        <taxon>Gammaproteobacteria</taxon>
        <taxon>Enterobacterales</taxon>
        <taxon>Enterobacteriaceae</taxon>
        <taxon>Enterobacter</taxon>
        <taxon>Enterobacter cloacae complex</taxon>
    </lineage>
</organism>
<dbReference type="RefSeq" id="WP_003856530.1">
    <property type="nucleotide sequence ID" value="NZ_CP143755.1"/>
</dbReference>
<dbReference type="Pfam" id="PF06551">
    <property type="entry name" value="DUF1120"/>
    <property type="match status" value="1"/>
</dbReference>
<dbReference type="EMBL" id="JZYN01000043">
    <property type="protein sequence ID" value="KJM62351.1"/>
    <property type="molecule type" value="Genomic_DNA"/>
</dbReference>
<dbReference type="InterPro" id="IPR010546">
    <property type="entry name" value="DUF1120"/>
</dbReference>
<gene>
    <name evidence="2" type="ORF">SS59_23775</name>
</gene>
<comment type="caution">
    <text evidence="2">The sequence shown here is derived from an EMBL/GenBank/DDBJ whole genome shotgun (WGS) entry which is preliminary data.</text>
</comment>
<proteinExistence type="predicted"/>
<feature type="signal peptide" evidence="1">
    <location>
        <begin position="1"/>
        <end position="20"/>
    </location>
</feature>
<evidence type="ECO:0008006" key="4">
    <source>
        <dbReference type="Google" id="ProtNLM"/>
    </source>
</evidence>
<evidence type="ECO:0000313" key="3">
    <source>
        <dbReference type="Proteomes" id="UP000033679"/>
    </source>
</evidence>
<feature type="chain" id="PRO_5032414780" description="DUF1120 domain-containing protein" evidence="1">
    <location>
        <begin position="21"/>
        <end position="228"/>
    </location>
</feature>
<keyword evidence="1" id="KW-0732">Signal</keyword>
<dbReference type="Proteomes" id="UP000033679">
    <property type="component" value="Unassembled WGS sequence"/>
</dbReference>
<protein>
    <recommendedName>
        <fullName evidence="4">DUF1120 domain-containing protein</fullName>
    </recommendedName>
</protein>
<evidence type="ECO:0000256" key="1">
    <source>
        <dbReference type="SAM" id="SignalP"/>
    </source>
</evidence>